<reference evidence="1" key="1">
    <citation type="journal article" date="2014" name="Int. J. Syst. Evol. Microbiol.">
        <title>Complete genome sequence of Corynebacterium casei LMG S-19264T (=DSM 44701T), isolated from a smear-ripened cheese.</title>
        <authorList>
            <consortium name="US DOE Joint Genome Institute (JGI-PGF)"/>
            <person name="Walter F."/>
            <person name="Albersmeier A."/>
            <person name="Kalinowski J."/>
            <person name="Ruckert C."/>
        </authorList>
    </citation>
    <scope>NUCLEOTIDE SEQUENCE</scope>
    <source>
        <strain evidence="1">JCM 4490</strain>
    </source>
</reference>
<evidence type="ECO:0000313" key="2">
    <source>
        <dbReference type="Proteomes" id="UP000620224"/>
    </source>
</evidence>
<keyword evidence="2" id="KW-1185">Reference proteome</keyword>
<evidence type="ECO:0000313" key="1">
    <source>
        <dbReference type="EMBL" id="GGW70769.1"/>
    </source>
</evidence>
<proteinExistence type="predicted"/>
<dbReference type="Proteomes" id="UP000620224">
    <property type="component" value="Unassembled WGS sequence"/>
</dbReference>
<reference evidence="1" key="2">
    <citation type="submission" date="2020-09" db="EMBL/GenBank/DDBJ databases">
        <authorList>
            <person name="Sun Q."/>
            <person name="Ohkuma M."/>
        </authorList>
    </citation>
    <scope>NUCLEOTIDE SEQUENCE</scope>
    <source>
        <strain evidence="1">JCM 4490</strain>
    </source>
</reference>
<organism evidence="1 2">
    <name type="scientific">Streptomyces lucensis JCM 4490</name>
    <dbReference type="NCBI Taxonomy" id="1306176"/>
    <lineage>
        <taxon>Bacteria</taxon>
        <taxon>Bacillati</taxon>
        <taxon>Actinomycetota</taxon>
        <taxon>Actinomycetes</taxon>
        <taxon>Kitasatosporales</taxon>
        <taxon>Streptomycetaceae</taxon>
        <taxon>Streptomyces</taxon>
    </lineage>
</organism>
<dbReference type="EMBL" id="BMUE01000014">
    <property type="protein sequence ID" value="GGW70769.1"/>
    <property type="molecule type" value="Genomic_DNA"/>
</dbReference>
<protein>
    <submittedName>
        <fullName evidence="1">Uncharacterized protein</fullName>
    </submittedName>
</protein>
<gene>
    <name evidence="1" type="ORF">GCM10010503_55100</name>
</gene>
<accession>A0A918MTT4</accession>
<dbReference type="AlphaFoldDB" id="A0A918MTT4"/>
<comment type="caution">
    <text evidence="1">The sequence shown here is derived from an EMBL/GenBank/DDBJ whole genome shotgun (WGS) entry which is preliminary data.</text>
</comment>
<sequence length="93" mass="10106">MTVTVAVPAAADGGAVAGLGAPCPAVLVCLVVPCGGFRGRFLNAFMTSRVSRERRLTRPFAGTGVFSPFRWRRTAHVARVPPPRRMRPSRSRW</sequence>
<name>A0A918MTT4_9ACTN</name>